<accession>A0AA35XI38</accession>
<feature type="domain" description="Fumarylacetoacetase-like C-terminal" evidence="6">
    <location>
        <begin position="6"/>
        <end position="183"/>
    </location>
</feature>
<dbReference type="InterPro" id="IPR011234">
    <property type="entry name" value="Fumarylacetoacetase-like_C"/>
</dbReference>
<dbReference type="AlphaFoldDB" id="A0AA35XI38"/>
<keyword evidence="8" id="KW-1185">Reference proteome</keyword>
<organism evidence="7 8">
    <name type="scientific">Geodia barretti</name>
    <name type="common">Barrett's horny sponge</name>
    <dbReference type="NCBI Taxonomy" id="519541"/>
    <lineage>
        <taxon>Eukaryota</taxon>
        <taxon>Metazoa</taxon>
        <taxon>Porifera</taxon>
        <taxon>Demospongiae</taxon>
        <taxon>Heteroscleromorpha</taxon>
        <taxon>Tetractinellida</taxon>
        <taxon>Astrophorina</taxon>
        <taxon>Geodiidae</taxon>
        <taxon>Geodia</taxon>
    </lineage>
</organism>
<evidence type="ECO:0000259" key="6">
    <source>
        <dbReference type="Pfam" id="PF01557"/>
    </source>
</evidence>
<dbReference type="EC" id="5.3.2.2" evidence="5"/>
<evidence type="ECO:0000313" key="7">
    <source>
        <dbReference type="EMBL" id="CAI8052330.1"/>
    </source>
</evidence>
<name>A0AA35XI38_GEOBA</name>
<comment type="catalytic activity">
    <reaction evidence="4">
        <text>oxaloacetate = enol-oxaloacetate</text>
        <dbReference type="Rhea" id="RHEA:16021"/>
        <dbReference type="ChEBI" id="CHEBI:16452"/>
        <dbReference type="ChEBI" id="CHEBI:17479"/>
        <dbReference type="EC" id="5.3.2.2"/>
    </reaction>
    <physiologicalReaction direction="right-to-left" evidence="4">
        <dbReference type="Rhea" id="RHEA:16023"/>
    </physiologicalReaction>
</comment>
<comment type="caution">
    <text evidence="7">The sequence shown here is derived from an EMBL/GenBank/DDBJ whole genome shotgun (WGS) entry which is preliminary data.</text>
</comment>
<evidence type="ECO:0000256" key="1">
    <source>
        <dbReference type="ARBA" id="ARBA00010211"/>
    </source>
</evidence>
<dbReference type="GO" id="GO:0050163">
    <property type="term" value="F:oxaloacetate tautomerase activity"/>
    <property type="evidence" value="ECO:0007669"/>
    <property type="project" value="UniProtKB-EC"/>
</dbReference>
<reference evidence="7" key="1">
    <citation type="submission" date="2023-03" db="EMBL/GenBank/DDBJ databases">
        <authorList>
            <person name="Steffen K."/>
            <person name="Cardenas P."/>
        </authorList>
    </citation>
    <scope>NUCLEOTIDE SEQUENCE</scope>
</reference>
<dbReference type="Gene3D" id="3.90.850.10">
    <property type="entry name" value="Fumarylacetoacetase-like, C-terminal domain"/>
    <property type="match status" value="1"/>
</dbReference>
<evidence type="ECO:0000256" key="3">
    <source>
        <dbReference type="ARBA" id="ARBA00042340"/>
    </source>
</evidence>
<evidence type="ECO:0000313" key="8">
    <source>
        <dbReference type="Proteomes" id="UP001174909"/>
    </source>
</evidence>
<sequence length="206" mass="22276">MSRLPSNAFNKSSGSVIGNGDTIVLPSAPATVFEHEAELGLVIGKRASAVRAEDAYDYVFGYVNFMDVSCRGIGPAGRDSFFIGKSWDTFGPMGPALVTADEVADPLNLPVRLSVQGELRQDYSTRSMGHKIPELLEWITWITALEPGDVVACGTHHLGLGPLQDGDVVEMEIAEFGKLTVNVTDALKRSWPRETRAQREAREAAG</sequence>
<keyword evidence="2" id="KW-0479">Metal-binding</keyword>
<evidence type="ECO:0000256" key="2">
    <source>
        <dbReference type="ARBA" id="ARBA00022723"/>
    </source>
</evidence>
<proteinExistence type="inferred from homology"/>
<gene>
    <name evidence="7" type="ORF">GBAR_LOCUS28630</name>
</gene>
<protein>
    <recommendedName>
        <fullName evidence="5">oxaloacetate tautomerase</fullName>
        <ecNumber evidence="5">5.3.2.2</ecNumber>
    </recommendedName>
    <alternativeName>
        <fullName evidence="3">Fumarylacetoacetate hydrolase domain-containing protein 1</fullName>
    </alternativeName>
</protein>
<dbReference type="Proteomes" id="UP001174909">
    <property type="component" value="Unassembled WGS sequence"/>
</dbReference>
<evidence type="ECO:0000256" key="4">
    <source>
        <dbReference type="ARBA" id="ARBA00044911"/>
    </source>
</evidence>
<dbReference type="GO" id="GO:0046872">
    <property type="term" value="F:metal ion binding"/>
    <property type="evidence" value="ECO:0007669"/>
    <property type="project" value="UniProtKB-KW"/>
</dbReference>
<comment type="similarity">
    <text evidence="1">Belongs to the FAH family.</text>
</comment>
<dbReference type="SUPFAM" id="SSF56529">
    <property type="entry name" value="FAH"/>
    <property type="match status" value="1"/>
</dbReference>
<dbReference type="InterPro" id="IPR036663">
    <property type="entry name" value="Fumarylacetoacetase_C_sf"/>
</dbReference>
<dbReference type="EMBL" id="CASHTH010004001">
    <property type="protein sequence ID" value="CAI8052330.1"/>
    <property type="molecule type" value="Genomic_DNA"/>
</dbReference>
<dbReference type="Pfam" id="PF01557">
    <property type="entry name" value="FAA_hydrolase"/>
    <property type="match status" value="1"/>
</dbReference>
<dbReference type="PANTHER" id="PTHR11820">
    <property type="entry name" value="ACYLPYRUVASE"/>
    <property type="match status" value="1"/>
</dbReference>
<evidence type="ECO:0000256" key="5">
    <source>
        <dbReference type="ARBA" id="ARBA00044973"/>
    </source>
</evidence>